<keyword evidence="2" id="KW-1185">Reference proteome</keyword>
<reference evidence="2" key="1">
    <citation type="submission" date="2018-05" db="EMBL/GenBank/DDBJ databases">
        <title>Genome Sequencing of selected type strains of the family Eggerthellaceae.</title>
        <authorList>
            <person name="Danylec N."/>
            <person name="Stoll D.A."/>
            <person name="Doetsch A."/>
            <person name="Huch M."/>
        </authorList>
    </citation>
    <scope>NUCLEOTIDE SEQUENCE [LARGE SCALE GENOMIC DNA]</scope>
    <source>
        <strain evidence="2">DSM 22006</strain>
    </source>
</reference>
<sequence>MKIYDERTGGEIRLLDGLRSRERGDMVQVVGLGEKVKFGRVVPLVQLQQVGNPMSLFDGSTVTDEAGRHILAGYDKDAL</sequence>
<protein>
    <submittedName>
        <fullName evidence="1">Uncharacterized protein</fullName>
    </submittedName>
</protein>
<proteinExistence type="predicted"/>
<dbReference type="Proteomes" id="UP000271472">
    <property type="component" value="Unassembled WGS sequence"/>
</dbReference>
<accession>A0A3N0ICC7</accession>
<gene>
    <name evidence="1" type="ORF">DMP05_06700</name>
</gene>
<dbReference type="RefSeq" id="WP_123219716.1">
    <property type="nucleotide sequence ID" value="NZ_JACHYQ010000003.1"/>
</dbReference>
<dbReference type="AlphaFoldDB" id="A0A3N0ICC7"/>
<evidence type="ECO:0000313" key="1">
    <source>
        <dbReference type="EMBL" id="RNM34200.1"/>
    </source>
</evidence>
<organism evidence="1 2">
    <name type="scientific">Slackia isoflavoniconvertens</name>
    <dbReference type="NCBI Taxonomy" id="572010"/>
    <lineage>
        <taxon>Bacteria</taxon>
        <taxon>Bacillati</taxon>
        <taxon>Actinomycetota</taxon>
        <taxon>Coriobacteriia</taxon>
        <taxon>Eggerthellales</taxon>
        <taxon>Eggerthellaceae</taxon>
        <taxon>Slackia</taxon>
    </lineage>
</organism>
<name>A0A3N0ICC7_9ACTN</name>
<dbReference type="EMBL" id="QIBZ01000011">
    <property type="protein sequence ID" value="RNM34200.1"/>
    <property type="molecule type" value="Genomic_DNA"/>
</dbReference>
<comment type="caution">
    <text evidence="1">The sequence shown here is derived from an EMBL/GenBank/DDBJ whole genome shotgun (WGS) entry which is preliminary data.</text>
</comment>
<dbReference type="GeneID" id="98663110"/>
<evidence type="ECO:0000313" key="2">
    <source>
        <dbReference type="Proteomes" id="UP000271472"/>
    </source>
</evidence>